<name>A0A9E7NKW8_9CAUD</name>
<dbReference type="Proteomes" id="UP001060037">
    <property type="component" value="Segment"/>
</dbReference>
<evidence type="ECO:0000313" key="1">
    <source>
        <dbReference type="EMBL" id="UTQ78268.1"/>
    </source>
</evidence>
<proteinExistence type="predicted"/>
<dbReference type="EMBL" id="ON624112">
    <property type="protein sequence ID" value="UTQ78268.1"/>
    <property type="molecule type" value="Genomic_DNA"/>
</dbReference>
<reference evidence="1" key="1">
    <citation type="submission" date="2022-05" db="EMBL/GenBank/DDBJ databases">
        <authorList>
            <person name="Tikunov A."/>
            <person name="Kozlova Y."/>
            <person name="Morozova V."/>
            <person name="Jdeed G."/>
            <person name="Bardasheva A."/>
            <person name="Tikunova N."/>
        </authorList>
    </citation>
    <scope>NUCLEOTIDE SEQUENCE</scope>
</reference>
<accession>A0A9E7NKW8</accession>
<organism evidence="1 2">
    <name type="scientific">Aeromonas phage Aer_P220</name>
    <dbReference type="NCBI Taxonomy" id="2951227"/>
    <lineage>
        <taxon>Viruses</taxon>
        <taxon>Duplodnaviria</taxon>
        <taxon>Heunggongvirae</taxon>
        <taxon>Uroviricota</taxon>
        <taxon>Caudoviricetes</taxon>
        <taxon>Autographivirales</taxon>
        <taxon>Autographivirales incertae sedis</taxon>
        <taxon>Yinyavirus</taxon>
        <taxon>Yinyavirus AerP220</taxon>
    </lineage>
</organism>
<protein>
    <submittedName>
        <fullName evidence="1">Acetyl-CoA acetyltransferase</fullName>
    </submittedName>
</protein>
<evidence type="ECO:0000313" key="2">
    <source>
        <dbReference type="Proteomes" id="UP001060037"/>
    </source>
</evidence>
<sequence length="92" mass="9156">MPRSVTGDAPVSVQTTPVASPFSCVTQAQLAAATNAINDYSKSGKEKGTVVMVTMTVGGAVAMAIAQGNATTSKWNIVGDTAASPITSVTPA</sequence>
<keyword evidence="2" id="KW-1185">Reference proteome</keyword>